<gene>
    <name evidence="2" type="ORF">OLC1_LOCUS6148</name>
</gene>
<dbReference type="AlphaFoldDB" id="A0AAV1CKM5"/>
<feature type="coiled-coil region" evidence="1">
    <location>
        <begin position="204"/>
        <end position="273"/>
    </location>
</feature>
<accession>A0AAV1CKM5</accession>
<proteinExistence type="predicted"/>
<sequence length="275" mass="30881">MPSLLCRPIKEEMMDLDYLCDRELVQESYDQDDENVINLGVQTKGDDDLMEISAQEYQESLTLDKIMCTPFALDGTQSVPYKPFSPFGFQCIFKLKAHSAELFTFLLDVFDEHGFDVHAPGCPWTLSSSSSSRGRADIIVLSSRDKTTAVPKIESETSPKQGDNAAEKAHLQLDKYMGQRLGAGLLIQERDSHNAFMAGATTIMNEAKKAISELKHARDVVRLEREQARQRLIEADDNLKASNLECDKMRRKIDDANRELDNARSDAKAAEKSNV</sequence>
<dbReference type="EMBL" id="OX459119">
    <property type="protein sequence ID" value="CAI9095112.1"/>
    <property type="molecule type" value="Genomic_DNA"/>
</dbReference>
<protein>
    <submittedName>
        <fullName evidence="2">OLC1v1030973C1</fullName>
    </submittedName>
</protein>
<evidence type="ECO:0000313" key="3">
    <source>
        <dbReference type="Proteomes" id="UP001161247"/>
    </source>
</evidence>
<dbReference type="Proteomes" id="UP001161247">
    <property type="component" value="Chromosome 2"/>
</dbReference>
<keyword evidence="1" id="KW-0175">Coiled coil</keyword>
<keyword evidence="3" id="KW-1185">Reference proteome</keyword>
<reference evidence="2" key="1">
    <citation type="submission" date="2023-03" db="EMBL/GenBank/DDBJ databases">
        <authorList>
            <person name="Julca I."/>
        </authorList>
    </citation>
    <scope>NUCLEOTIDE SEQUENCE</scope>
</reference>
<name>A0AAV1CKM5_OLDCO</name>
<evidence type="ECO:0000313" key="2">
    <source>
        <dbReference type="EMBL" id="CAI9095112.1"/>
    </source>
</evidence>
<evidence type="ECO:0000256" key="1">
    <source>
        <dbReference type="SAM" id="Coils"/>
    </source>
</evidence>
<organism evidence="2 3">
    <name type="scientific">Oldenlandia corymbosa var. corymbosa</name>
    <dbReference type="NCBI Taxonomy" id="529605"/>
    <lineage>
        <taxon>Eukaryota</taxon>
        <taxon>Viridiplantae</taxon>
        <taxon>Streptophyta</taxon>
        <taxon>Embryophyta</taxon>
        <taxon>Tracheophyta</taxon>
        <taxon>Spermatophyta</taxon>
        <taxon>Magnoliopsida</taxon>
        <taxon>eudicotyledons</taxon>
        <taxon>Gunneridae</taxon>
        <taxon>Pentapetalae</taxon>
        <taxon>asterids</taxon>
        <taxon>lamiids</taxon>
        <taxon>Gentianales</taxon>
        <taxon>Rubiaceae</taxon>
        <taxon>Rubioideae</taxon>
        <taxon>Spermacoceae</taxon>
        <taxon>Hedyotis-Oldenlandia complex</taxon>
        <taxon>Oldenlandia</taxon>
    </lineage>
</organism>